<dbReference type="InterPro" id="IPR023213">
    <property type="entry name" value="CAT-like_dom_sf"/>
</dbReference>
<dbReference type="GO" id="GO:0009941">
    <property type="term" value="C:chloroplast envelope"/>
    <property type="evidence" value="ECO:0007669"/>
    <property type="project" value="TreeGrafter"/>
</dbReference>
<evidence type="ECO:0000313" key="3">
    <source>
        <dbReference type="EMBL" id="PHT42684.1"/>
    </source>
</evidence>
<evidence type="ECO:0000259" key="1">
    <source>
        <dbReference type="Pfam" id="PF00198"/>
    </source>
</evidence>
<accession>A0A2G2WBQ9</accession>
<dbReference type="PANTHER" id="PTHR23151">
    <property type="entry name" value="DIHYDROLIPOAMIDE ACETYL/SUCCINYL-TRANSFERASE-RELATED"/>
    <property type="match status" value="1"/>
</dbReference>
<dbReference type="InterPro" id="IPR045257">
    <property type="entry name" value="E2/Pdx1"/>
</dbReference>
<feature type="domain" description="2-oxoacid dehydrogenase acyltransferase catalytic" evidence="1">
    <location>
        <begin position="125"/>
        <end position="204"/>
    </location>
</feature>
<feature type="domain" description="Reverse transcriptase Ty1/copia-type" evidence="2">
    <location>
        <begin position="3"/>
        <end position="93"/>
    </location>
</feature>
<dbReference type="Proteomes" id="UP000224567">
    <property type="component" value="Unassembled WGS sequence"/>
</dbReference>
<gene>
    <name evidence="3" type="ORF">CQW23_16709</name>
</gene>
<dbReference type="OrthoDB" id="1701780at2759"/>
<proteinExistence type="predicted"/>
<dbReference type="GO" id="GO:0045254">
    <property type="term" value="C:pyruvate dehydrogenase complex"/>
    <property type="evidence" value="ECO:0007669"/>
    <property type="project" value="InterPro"/>
</dbReference>
<evidence type="ECO:0000259" key="2">
    <source>
        <dbReference type="Pfam" id="PF07727"/>
    </source>
</evidence>
<dbReference type="AlphaFoldDB" id="A0A2G2WBQ9"/>
<dbReference type="GO" id="GO:0006086">
    <property type="term" value="P:pyruvate decarboxylation to acetyl-CoA"/>
    <property type="evidence" value="ECO:0007669"/>
    <property type="project" value="InterPro"/>
</dbReference>
<protein>
    <recommendedName>
        <fullName evidence="5">Reverse transcriptase Ty1/copia-type domain-containing protein</fullName>
    </recommendedName>
</protein>
<reference evidence="3 4" key="1">
    <citation type="journal article" date="2017" name="Genome Biol.">
        <title>New reference genome sequences of hot pepper reveal the massive evolution of plant disease-resistance genes by retroduplication.</title>
        <authorList>
            <person name="Kim S."/>
            <person name="Park J."/>
            <person name="Yeom S.I."/>
            <person name="Kim Y.M."/>
            <person name="Seo E."/>
            <person name="Kim K.T."/>
            <person name="Kim M.S."/>
            <person name="Lee J.M."/>
            <person name="Cheong K."/>
            <person name="Shin H.S."/>
            <person name="Kim S.B."/>
            <person name="Han K."/>
            <person name="Lee J."/>
            <person name="Park M."/>
            <person name="Lee H.A."/>
            <person name="Lee H.Y."/>
            <person name="Lee Y."/>
            <person name="Oh S."/>
            <person name="Lee J.H."/>
            <person name="Choi E."/>
            <person name="Choi E."/>
            <person name="Lee S.E."/>
            <person name="Jeon J."/>
            <person name="Kim H."/>
            <person name="Choi G."/>
            <person name="Song H."/>
            <person name="Lee J."/>
            <person name="Lee S.C."/>
            <person name="Kwon J.K."/>
            <person name="Lee H.Y."/>
            <person name="Koo N."/>
            <person name="Hong Y."/>
            <person name="Kim R.W."/>
            <person name="Kang W.H."/>
            <person name="Huh J.H."/>
            <person name="Kang B.C."/>
            <person name="Yang T.J."/>
            <person name="Lee Y.H."/>
            <person name="Bennetzen J.L."/>
            <person name="Choi D."/>
        </authorList>
    </citation>
    <scope>NUCLEOTIDE SEQUENCE [LARGE SCALE GENOMIC DNA]</scope>
    <source>
        <strain evidence="4">cv. PBC81</strain>
    </source>
</reference>
<dbReference type="GO" id="GO:0009534">
    <property type="term" value="C:chloroplast thylakoid"/>
    <property type="evidence" value="ECO:0007669"/>
    <property type="project" value="TreeGrafter"/>
</dbReference>
<dbReference type="InterPro" id="IPR001078">
    <property type="entry name" value="2-oxoacid_DH_actylTfrase"/>
</dbReference>
<name>A0A2G2WBQ9_CAPBA</name>
<dbReference type="STRING" id="33114.A0A2G2WBQ9"/>
<dbReference type="PANTHER" id="PTHR23151:SF83">
    <property type="entry name" value="DIHYDROLIPOYLLYSINE-RESIDUE ACETYLTRANSFERASE COMPONENT 4 OF PYRUVATE DEHYDROGENASE COMPLEX, CHLOROPLASTIC"/>
    <property type="match status" value="1"/>
</dbReference>
<reference evidence="4" key="2">
    <citation type="journal article" date="2017" name="J. Anim. Genet.">
        <title>Multiple reference genome sequences of hot pepper reveal the massive evolution of plant disease resistance genes by retroduplication.</title>
        <authorList>
            <person name="Kim S."/>
            <person name="Park J."/>
            <person name="Yeom S.-I."/>
            <person name="Kim Y.-M."/>
            <person name="Seo E."/>
            <person name="Kim K.-T."/>
            <person name="Kim M.-S."/>
            <person name="Lee J.M."/>
            <person name="Cheong K."/>
            <person name="Shin H.-S."/>
            <person name="Kim S.-B."/>
            <person name="Han K."/>
            <person name="Lee J."/>
            <person name="Park M."/>
            <person name="Lee H.-A."/>
            <person name="Lee H.-Y."/>
            <person name="Lee Y."/>
            <person name="Oh S."/>
            <person name="Lee J.H."/>
            <person name="Choi E."/>
            <person name="Choi E."/>
            <person name="Lee S.E."/>
            <person name="Jeon J."/>
            <person name="Kim H."/>
            <person name="Choi G."/>
            <person name="Song H."/>
            <person name="Lee J."/>
            <person name="Lee S.-C."/>
            <person name="Kwon J.-K."/>
            <person name="Lee H.-Y."/>
            <person name="Koo N."/>
            <person name="Hong Y."/>
            <person name="Kim R.W."/>
            <person name="Kang W.-H."/>
            <person name="Huh J.H."/>
            <person name="Kang B.-C."/>
            <person name="Yang T.-J."/>
            <person name="Lee Y.-H."/>
            <person name="Bennetzen J.L."/>
            <person name="Choi D."/>
        </authorList>
    </citation>
    <scope>NUCLEOTIDE SEQUENCE [LARGE SCALE GENOMIC DNA]</scope>
    <source>
        <strain evidence="4">cv. PBC81</strain>
    </source>
</reference>
<keyword evidence="4" id="KW-1185">Reference proteome</keyword>
<dbReference type="EMBL" id="MLFT02000007">
    <property type="protein sequence ID" value="PHT42684.1"/>
    <property type="molecule type" value="Genomic_DNA"/>
</dbReference>
<dbReference type="SUPFAM" id="SSF52777">
    <property type="entry name" value="CoA-dependent acyltransferases"/>
    <property type="match status" value="1"/>
</dbReference>
<evidence type="ECO:0008006" key="5">
    <source>
        <dbReference type="Google" id="ProtNLM"/>
    </source>
</evidence>
<organism evidence="3 4">
    <name type="scientific">Capsicum baccatum</name>
    <name type="common">Peruvian pepper</name>
    <dbReference type="NCBI Taxonomy" id="33114"/>
    <lineage>
        <taxon>Eukaryota</taxon>
        <taxon>Viridiplantae</taxon>
        <taxon>Streptophyta</taxon>
        <taxon>Embryophyta</taxon>
        <taxon>Tracheophyta</taxon>
        <taxon>Spermatophyta</taxon>
        <taxon>Magnoliopsida</taxon>
        <taxon>eudicotyledons</taxon>
        <taxon>Gunneridae</taxon>
        <taxon>Pentapetalae</taxon>
        <taxon>asterids</taxon>
        <taxon>lamiids</taxon>
        <taxon>Solanales</taxon>
        <taxon>Solanaceae</taxon>
        <taxon>Solanoideae</taxon>
        <taxon>Capsiceae</taxon>
        <taxon>Capsicum</taxon>
    </lineage>
</organism>
<comment type="caution">
    <text evidence="3">The sequence shown here is derived from an EMBL/GenBank/DDBJ whole genome shotgun (WGS) entry which is preliminary data.</text>
</comment>
<sequence length="276" mass="31128">MVTVRYVIALAVSKEWSLYQMDVYNAFLQGDLDEEEYIKMPEGFQQKGNHKVCSLLKSLYGLKQASRQWNIKLTIALITVGCHQSAHDYSLFTLKKLIEMGLELKYVEWNNSFNSWELDLHREILDLYLLSQKWKELVEKAKAKQLQPDEYNSGTLTLSNLGMFGVDRFDVILPPGQGVIMAVGASRPSVVANVDGFFNVKNKMLLLPPFPVPLNQDLFQGASFLLIWVRENRFLIVQDNSNLSISTAILAGSDKVEQASGLTIFAKCGEVGFVLP</sequence>
<dbReference type="GO" id="GO:0004742">
    <property type="term" value="F:dihydrolipoyllysine-residue acetyltransferase activity"/>
    <property type="evidence" value="ECO:0007669"/>
    <property type="project" value="TreeGrafter"/>
</dbReference>
<evidence type="ECO:0000313" key="4">
    <source>
        <dbReference type="Proteomes" id="UP000224567"/>
    </source>
</evidence>
<dbReference type="Pfam" id="PF07727">
    <property type="entry name" value="RVT_2"/>
    <property type="match status" value="1"/>
</dbReference>
<dbReference type="Pfam" id="PF00198">
    <property type="entry name" value="2-oxoacid_dh"/>
    <property type="match status" value="1"/>
</dbReference>
<dbReference type="InterPro" id="IPR013103">
    <property type="entry name" value="RVT_2"/>
</dbReference>
<dbReference type="Gene3D" id="3.30.559.10">
    <property type="entry name" value="Chloramphenicol acetyltransferase-like domain"/>
    <property type="match status" value="1"/>
</dbReference>